<keyword evidence="11" id="KW-1185">Reference proteome</keyword>
<feature type="region of interest" description="Disordered" evidence="9">
    <location>
        <begin position="517"/>
        <end position="536"/>
    </location>
</feature>
<keyword evidence="4 8" id="KW-0274">FAD</keyword>
<evidence type="ECO:0000256" key="4">
    <source>
        <dbReference type="ARBA" id="ARBA00022827"/>
    </source>
</evidence>
<dbReference type="Pfam" id="PF00743">
    <property type="entry name" value="FMO-like"/>
    <property type="match status" value="2"/>
</dbReference>
<evidence type="ECO:0000256" key="8">
    <source>
        <dbReference type="RuleBase" id="RU361177"/>
    </source>
</evidence>
<evidence type="ECO:0000256" key="6">
    <source>
        <dbReference type="ARBA" id="ARBA00023002"/>
    </source>
</evidence>
<dbReference type="AlphaFoldDB" id="A0AAV5DK45"/>
<evidence type="ECO:0000313" key="10">
    <source>
        <dbReference type="EMBL" id="GJN10536.1"/>
    </source>
</evidence>
<dbReference type="SUPFAM" id="SSF51905">
    <property type="entry name" value="FAD/NAD(P)-binding domain"/>
    <property type="match status" value="2"/>
</dbReference>
<dbReference type="PANTHER" id="PTHR23023">
    <property type="entry name" value="DIMETHYLANILINE MONOOXYGENASE"/>
    <property type="match status" value="1"/>
</dbReference>
<feature type="region of interest" description="Disordered" evidence="9">
    <location>
        <begin position="1"/>
        <end position="28"/>
    </location>
</feature>
<gene>
    <name evidence="10" type="primary">ga28635</name>
    <name evidence="10" type="ORF">PR202_ga28635</name>
</gene>
<evidence type="ECO:0000256" key="5">
    <source>
        <dbReference type="ARBA" id="ARBA00022857"/>
    </source>
</evidence>
<evidence type="ECO:0000256" key="7">
    <source>
        <dbReference type="ARBA" id="ARBA00058243"/>
    </source>
</evidence>
<sequence>MSDSTTSIHSSSTTTMDTVSDDVPPESKKKNVCVVGAGMAGLTAARELRREGHAVTVMEQRGDVGGQWLYDPCTDAGDPLGTAAPVRVHSSMYASVRLLSPRECMGVSDFQFLPKHGVPGRDPRRFPGHREVFFYLKDFCDEFRVMEMVRLNTRVVRVAMASDEVVARWKVRSVRVDPETGEEEEEEEEEEVFDAVVVANGHYSQPRLPTITGMREWRRRQLHSHSYRVPDAFRGEAVVLVGSGDSAMDIALDLVSGGGAKSVHISANTPVVVDDKIMTPAMRKMLANHADLHLHPQIHRLHEDGTVIFADGSHLVADSIIYCTGYRYSFPFLDTGGAVAIDEDGCRVGPLFEHTFPPALAPGLSFVGVQKKVFVPWFFEAQGRWIARVLSGRTNLPPVEEMMTAVEEYRRAREVAGVPAKYAHDIGGVNPSVCSNLMMITASSCQEEECDLVCLFFDQETYEFWDKYSELPRREEWKRELTRAILRDIIDDRETFRDLDNDSDSVRQGLQTWLGLSSDDAPHQATAEQEQAHNVQ</sequence>
<dbReference type="FunFam" id="3.50.50.60:FF:000147">
    <property type="entry name" value="Flavin-containing monooxygenase"/>
    <property type="match status" value="1"/>
</dbReference>
<dbReference type="FunFam" id="3.50.50.60:FF:000565">
    <property type="entry name" value="Flavin-containing monooxygenase"/>
    <property type="match status" value="1"/>
</dbReference>
<name>A0AAV5DK45_ELECO</name>
<dbReference type="EC" id="1.-.-.-" evidence="8"/>
<dbReference type="GO" id="GO:0050661">
    <property type="term" value="F:NADP binding"/>
    <property type="evidence" value="ECO:0007669"/>
    <property type="project" value="InterPro"/>
</dbReference>
<comment type="function">
    <text evidence="7">Catalyzes the conversion of methylthioalkyl glucosinolates of any chain length into methylsulfinylalkyl glucosinolates.</text>
</comment>
<evidence type="ECO:0000256" key="1">
    <source>
        <dbReference type="ARBA" id="ARBA00001974"/>
    </source>
</evidence>
<dbReference type="InterPro" id="IPR050346">
    <property type="entry name" value="FMO-like"/>
</dbReference>
<reference evidence="10" key="2">
    <citation type="submission" date="2021-12" db="EMBL/GenBank/DDBJ databases">
        <title>Resequencing data analysis of finger millet.</title>
        <authorList>
            <person name="Hatakeyama M."/>
            <person name="Aluri S."/>
            <person name="Balachadran M.T."/>
            <person name="Sivarajan S.R."/>
            <person name="Poveda L."/>
            <person name="Shimizu-Inatsugi R."/>
            <person name="Schlapbach R."/>
            <person name="Sreeman S.M."/>
            <person name="Shimizu K.K."/>
        </authorList>
    </citation>
    <scope>NUCLEOTIDE SEQUENCE</scope>
</reference>
<evidence type="ECO:0000256" key="3">
    <source>
        <dbReference type="ARBA" id="ARBA00022630"/>
    </source>
</evidence>
<keyword evidence="5" id="KW-0521">NADP</keyword>
<protein>
    <recommendedName>
        <fullName evidence="8">Flavin-containing monooxygenase</fullName>
        <ecNumber evidence="8">1.-.-.-</ecNumber>
    </recommendedName>
</protein>
<feature type="compositionally biased region" description="Low complexity" evidence="9">
    <location>
        <begin position="1"/>
        <end position="18"/>
    </location>
</feature>
<comment type="similarity">
    <text evidence="2 8">Belongs to the FMO family.</text>
</comment>
<keyword evidence="6 8" id="KW-0560">Oxidoreductase</keyword>
<evidence type="ECO:0000256" key="2">
    <source>
        <dbReference type="ARBA" id="ARBA00009183"/>
    </source>
</evidence>
<proteinExistence type="inferred from homology"/>
<dbReference type="GO" id="GO:0050660">
    <property type="term" value="F:flavin adenine dinucleotide binding"/>
    <property type="evidence" value="ECO:0007669"/>
    <property type="project" value="InterPro"/>
</dbReference>
<keyword evidence="3 8" id="KW-0285">Flavoprotein</keyword>
<dbReference type="InterPro" id="IPR000960">
    <property type="entry name" value="Flavin_mOase"/>
</dbReference>
<dbReference type="EMBL" id="BQKI01000017">
    <property type="protein sequence ID" value="GJN10536.1"/>
    <property type="molecule type" value="Genomic_DNA"/>
</dbReference>
<dbReference type="Proteomes" id="UP001054889">
    <property type="component" value="Unassembled WGS sequence"/>
</dbReference>
<dbReference type="InterPro" id="IPR036188">
    <property type="entry name" value="FAD/NAD-bd_sf"/>
</dbReference>
<reference evidence="10" key="1">
    <citation type="journal article" date="2018" name="DNA Res.">
        <title>Multiple hybrid de novo genome assembly of finger millet, an orphan allotetraploid crop.</title>
        <authorList>
            <person name="Hatakeyama M."/>
            <person name="Aluri S."/>
            <person name="Balachadran M.T."/>
            <person name="Sivarajan S.R."/>
            <person name="Patrignani A."/>
            <person name="Gruter S."/>
            <person name="Poveda L."/>
            <person name="Shimizu-Inatsugi R."/>
            <person name="Baeten J."/>
            <person name="Francoijs K.J."/>
            <person name="Nataraja K.N."/>
            <person name="Reddy Y.A.N."/>
            <person name="Phadnis S."/>
            <person name="Ravikumar R.L."/>
            <person name="Schlapbach R."/>
            <person name="Sreeman S.M."/>
            <person name="Shimizu K.K."/>
        </authorList>
    </citation>
    <scope>NUCLEOTIDE SEQUENCE</scope>
</reference>
<dbReference type="InterPro" id="IPR020946">
    <property type="entry name" value="Flavin_mOase-like"/>
</dbReference>
<comment type="cofactor">
    <cofactor evidence="1 8">
        <name>FAD</name>
        <dbReference type="ChEBI" id="CHEBI:57692"/>
    </cofactor>
</comment>
<keyword evidence="8" id="KW-0503">Monooxygenase</keyword>
<comment type="caution">
    <text evidence="10">The sequence shown here is derived from an EMBL/GenBank/DDBJ whole genome shotgun (WGS) entry which is preliminary data.</text>
</comment>
<dbReference type="PRINTS" id="PR00370">
    <property type="entry name" value="FMOXYGENASE"/>
</dbReference>
<evidence type="ECO:0000256" key="9">
    <source>
        <dbReference type="SAM" id="MobiDB-lite"/>
    </source>
</evidence>
<dbReference type="GO" id="GO:0004499">
    <property type="term" value="F:N,N-dimethylaniline monooxygenase activity"/>
    <property type="evidence" value="ECO:0007669"/>
    <property type="project" value="InterPro"/>
</dbReference>
<organism evidence="10 11">
    <name type="scientific">Eleusine coracana subsp. coracana</name>
    <dbReference type="NCBI Taxonomy" id="191504"/>
    <lineage>
        <taxon>Eukaryota</taxon>
        <taxon>Viridiplantae</taxon>
        <taxon>Streptophyta</taxon>
        <taxon>Embryophyta</taxon>
        <taxon>Tracheophyta</taxon>
        <taxon>Spermatophyta</taxon>
        <taxon>Magnoliopsida</taxon>
        <taxon>Liliopsida</taxon>
        <taxon>Poales</taxon>
        <taxon>Poaceae</taxon>
        <taxon>PACMAD clade</taxon>
        <taxon>Chloridoideae</taxon>
        <taxon>Cynodonteae</taxon>
        <taxon>Eleusininae</taxon>
        <taxon>Eleusine</taxon>
    </lineage>
</organism>
<evidence type="ECO:0000313" key="11">
    <source>
        <dbReference type="Proteomes" id="UP001054889"/>
    </source>
</evidence>
<feature type="compositionally biased region" description="Polar residues" evidence="9">
    <location>
        <begin position="526"/>
        <end position="536"/>
    </location>
</feature>
<dbReference type="Gene3D" id="3.50.50.60">
    <property type="entry name" value="FAD/NAD(P)-binding domain"/>
    <property type="match status" value="2"/>
</dbReference>
<accession>A0AAV5DK45</accession>